<comment type="caution">
    <text evidence="2">The sequence shown here is derived from an EMBL/GenBank/DDBJ whole genome shotgun (WGS) entry which is preliminary data.</text>
</comment>
<proteinExistence type="predicted"/>
<reference evidence="2" key="1">
    <citation type="submission" date="2014-06" db="EMBL/GenBank/DDBJ databases">
        <title>Key roles for freshwater Actinobacteria revealed by deep metagenomic sequencing.</title>
        <authorList>
            <person name="Ghai R."/>
            <person name="Mizuno C.M."/>
            <person name="Picazo A."/>
            <person name="Camacho A."/>
            <person name="Rodriguez-Valera F."/>
        </authorList>
    </citation>
    <scope>NUCLEOTIDE SEQUENCE</scope>
</reference>
<evidence type="ECO:0008006" key="3">
    <source>
        <dbReference type="Google" id="ProtNLM"/>
    </source>
</evidence>
<accession>A0A094Q2F8</accession>
<sequence length="126" mass="13928">MAILTLPPLIRPRLRPVRALNKAREVEVSTSSQKLDTRNFLLLMASAVTLNLLVIAGINILMTQDAFTLQELKSQRNTAVDQKDAILNLVNEKNSPVNLSKAAIELGMKPANKIGYLTYSEKVVTQ</sequence>
<keyword evidence="1" id="KW-0812">Transmembrane</keyword>
<organism evidence="2">
    <name type="scientific">freshwater metagenome</name>
    <dbReference type="NCBI Taxonomy" id="449393"/>
    <lineage>
        <taxon>unclassified sequences</taxon>
        <taxon>metagenomes</taxon>
        <taxon>ecological metagenomes</taxon>
    </lineage>
</organism>
<feature type="transmembrane region" description="Helical" evidence="1">
    <location>
        <begin position="40"/>
        <end position="62"/>
    </location>
</feature>
<dbReference type="EMBL" id="JNSL01000059">
    <property type="protein sequence ID" value="KGA17542.1"/>
    <property type="molecule type" value="Genomic_DNA"/>
</dbReference>
<keyword evidence="1" id="KW-0472">Membrane</keyword>
<protein>
    <recommendedName>
        <fullName evidence="3">Cell division protein FtsL</fullName>
    </recommendedName>
</protein>
<name>A0A094Q2F8_9ZZZZ</name>
<keyword evidence="1" id="KW-1133">Transmembrane helix</keyword>
<gene>
    <name evidence="2" type="ORF">GM51_10210</name>
</gene>
<evidence type="ECO:0000256" key="1">
    <source>
        <dbReference type="SAM" id="Phobius"/>
    </source>
</evidence>
<dbReference type="AlphaFoldDB" id="A0A094Q2F8"/>
<evidence type="ECO:0000313" key="2">
    <source>
        <dbReference type="EMBL" id="KGA17542.1"/>
    </source>
</evidence>